<gene>
    <name evidence="15" type="ORF">JFL49_06185</name>
</gene>
<sequence>MCNKFVKFPPPSYIITILLSSTFYTSKLIAQQYDALPVILVQNEQYDIGRSTLLTKHIDRQQADNAAALVNVLPGVNMSGSPRPGGQNINIWGFGDSEDVRIELDGIQKNFERYRQGSVFIEPELLRRVEVDKGSFSTKYGNGGFGGTLKFMTKNPSDFLNENQNVGGFAKYSYHTNDKQNIWSGAIFLRNQAKNLEGLFYTTVRNSQNIKRPDGSRFLYSENDNKSYLLKVNFYPSDKQQLTLSAVRSNNSGWTPFAAMRDNLPSPSISDIQKWGEDIAWKRKLVYRKLTDESVALDWTYISDHPLINLEAKIGWARTKQVDKRHKEAAKFFVASMGNASNTVYQDTQFELNNTSQFATGIMLHTLQTGIQYHRGKRDIMMWDPSKSTRAEYNFGWYQPYYMPSGVQYRRSIFIEDNMELNNFIIKLGLRYDHVRNAGKENIAPIYNNLPAGHDYTAKTYTGWSPYIGLQWKISDNFRFFGDFGRSWRAPVIDEQYEVQYAKAKITGTSRNLDKENLNALRFGAILNFTNLLIDNDYLQFRTTAFNNHGQDEIFKTRGVVHDTKPISNYRNLPGYDIYGLDLEAYYESKYLFGSIAYSYIKGKREASPRDPNFASKTWIAEIPPRKAIITLGTNLPKWNISIGWQGEFFRRQDRSPIDNDPEAGYWSLPKSSGYSLHHLFAIWEPKKIHGMKLSLSIDNIFNRKYNPYLSAKVSGVGRNVKMSISMKF</sequence>
<keyword evidence="5 10" id="KW-0812">Transmembrane</keyword>
<dbReference type="RefSeq" id="WP_198986569.1">
    <property type="nucleotide sequence ID" value="NZ_CP066558.1"/>
</dbReference>
<reference evidence="15 16" key="1">
    <citation type="submission" date="2020-12" db="EMBL/GenBank/DDBJ databases">
        <title>ASc-MMNZ-VFA-070.</title>
        <authorList>
            <person name="Schryvers A."/>
            <person name="Mostafa Nazari M."/>
            <person name="Farshchi Andisi V."/>
            <person name="Timsit E."/>
            <person name="Walter Morck D."/>
        </authorList>
    </citation>
    <scope>NUCLEOTIDE SEQUENCE [LARGE SCALE GENOMIC DNA]</scope>
    <source>
        <strain evidence="15 16">ASc-MMNZ-VFA-070</strain>
    </source>
</reference>
<feature type="domain" description="TonB-dependent receptor plug" evidence="14">
    <location>
        <begin position="54"/>
        <end position="148"/>
    </location>
</feature>
<dbReference type="GO" id="GO:0009279">
    <property type="term" value="C:cell outer membrane"/>
    <property type="evidence" value="ECO:0007669"/>
    <property type="project" value="UniProtKB-SubCell"/>
</dbReference>
<dbReference type="InterPro" id="IPR010949">
    <property type="entry name" value="TonB_Hb/transfer/lactofer_rcpt"/>
</dbReference>
<dbReference type="PROSITE" id="PS01156">
    <property type="entry name" value="TONB_DEPENDENT_REC_2"/>
    <property type="match status" value="1"/>
</dbReference>
<dbReference type="Proteomes" id="UP000595373">
    <property type="component" value="Chromosome"/>
</dbReference>
<keyword evidence="8 10" id="KW-0472">Membrane</keyword>
<protein>
    <submittedName>
        <fullName evidence="15">TonB-dependent hemoglobin/transferrin/lactoferrin family receptor</fullName>
    </submittedName>
</protein>
<evidence type="ECO:0000259" key="14">
    <source>
        <dbReference type="Pfam" id="PF07715"/>
    </source>
</evidence>
<keyword evidence="9 10" id="KW-0998">Cell outer membrane</keyword>
<evidence type="ECO:0000256" key="6">
    <source>
        <dbReference type="ARBA" id="ARBA00022729"/>
    </source>
</evidence>
<dbReference type="Gene3D" id="2.170.130.10">
    <property type="entry name" value="TonB-dependent receptor, plug domain"/>
    <property type="match status" value="1"/>
</dbReference>
<name>A0A9Q7E4Q6_HISSO</name>
<comment type="subcellular location">
    <subcellularLocation>
        <location evidence="1 10">Cell outer membrane</location>
        <topology evidence="1 10">Multi-pass membrane protein</topology>
    </subcellularLocation>
</comment>
<organism evidence="15 16">
    <name type="scientific">Histophilus somni</name>
    <name type="common">Haemophilus somnus</name>
    <dbReference type="NCBI Taxonomy" id="731"/>
    <lineage>
        <taxon>Bacteria</taxon>
        <taxon>Pseudomonadati</taxon>
        <taxon>Pseudomonadota</taxon>
        <taxon>Gammaproteobacteria</taxon>
        <taxon>Pasteurellales</taxon>
        <taxon>Pasteurellaceae</taxon>
        <taxon>Histophilus</taxon>
    </lineage>
</organism>
<dbReference type="Gene3D" id="2.40.170.20">
    <property type="entry name" value="TonB-dependent receptor, beta-barrel domain"/>
    <property type="match status" value="1"/>
</dbReference>
<dbReference type="PANTHER" id="PTHR30442">
    <property type="entry name" value="IRON III DICITRATE TRANSPORT PROTEIN FECA"/>
    <property type="match status" value="1"/>
</dbReference>
<dbReference type="GO" id="GO:0033214">
    <property type="term" value="P:siderophore-iron import into cell"/>
    <property type="evidence" value="ECO:0007669"/>
    <property type="project" value="TreeGrafter"/>
</dbReference>
<dbReference type="PANTHER" id="PTHR30442:SF0">
    <property type="entry name" value="FE(3+) DICITRATE TRANSPORT PROTEIN FECA"/>
    <property type="match status" value="1"/>
</dbReference>
<feature type="domain" description="TonB-dependent receptor-like beta-barrel" evidence="13">
    <location>
        <begin position="237"/>
        <end position="701"/>
    </location>
</feature>
<evidence type="ECO:0000313" key="16">
    <source>
        <dbReference type="Proteomes" id="UP000595373"/>
    </source>
</evidence>
<comment type="similarity">
    <text evidence="2 10 12">Belongs to the TonB-dependent receptor family.</text>
</comment>
<evidence type="ECO:0000256" key="9">
    <source>
        <dbReference type="ARBA" id="ARBA00023237"/>
    </source>
</evidence>
<dbReference type="AlphaFoldDB" id="A0A9Q7E4Q6"/>
<keyword evidence="6" id="KW-0732">Signal</keyword>
<dbReference type="InterPro" id="IPR037066">
    <property type="entry name" value="Plug_dom_sf"/>
</dbReference>
<dbReference type="InterPro" id="IPR011276">
    <property type="entry name" value="TonB_haem/Hb_rcpt"/>
</dbReference>
<dbReference type="InterPro" id="IPR010917">
    <property type="entry name" value="TonB_rcpt_CS"/>
</dbReference>
<dbReference type="InterPro" id="IPR012910">
    <property type="entry name" value="Plug_dom"/>
</dbReference>
<evidence type="ECO:0000313" key="15">
    <source>
        <dbReference type="EMBL" id="QQF81679.1"/>
    </source>
</evidence>
<evidence type="ECO:0000256" key="11">
    <source>
        <dbReference type="PROSITE-ProRule" id="PRU10144"/>
    </source>
</evidence>
<accession>A0A9Q7E4Q6</accession>
<feature type="short sequence motif" description="TonB C-terminal box" evidence="11">
    <location>
        <begin position="712"/>
        <end position="729"/>
    </location>
</feature>
<dbReference type="SUPFAM" id="SSF56935">
    <property type="entry name" value="Porins"/>
    <property type="match status" value="1"/>
</dbReference>
<evidence type="ECO:0000256" key="1">
    <source>
        <dbReference type="ARBA" id="ARBA00004571"/>
    </source>
</evidence>
<dbReference type="NCBIfam" id="TIGR01785">
    <property type="entry name" value="TonB-hemin"/>
    <property type="match status" value="1"/>
</dbReference>
<evidence type="ECO:0000256" key="8">
    <source>
        <dbReference type="ARBA" id="ARBA00023136"/>
    </source>
</evidence>
<evidence type="ECO:0000256" key="12">
    <source>
        <dbReference type="RuleBase" id="RU003357"/>
    </source>
</evidence>
<dbReference type="EMBL" id="CP066558">
    <property type="protein sequence ID" value="QQF81679.1"/>
    <property type="molecule type" value="Genomic_DNA"/>
</dbReference>
<evidence type="ECO:0000256" key="4">
    <source>
        <dbReference type="ARBA" id="ARBA00022452"/>
    </source>
</evidence>
<dbReference type="PROSITE" id="PS52016">
    <property type="entry name" value="TONB_DEPENDENT_REC_3"/>
    <property type="match status" value="1"/>
</dbReference>
<evidence type="ECO:0000256" key="10">
    <source>
        <dbReference type="PROSITE-ProRule" id="PRU01360"/>
    </source>
</evidence>
<evidence type="ECO:0000259" key="13">
    <source>
        <dbReference type="Pfam" id="PF00593"/>
    </source>
</evidence>
<evidence type="ECO:0000256" key="3">
    <source>
        <dbReference type="ARBA" id="ARBA00022448"/>
    </source>
</evidence>
<dbReference type="InterPro" id="IPR000531">
    <property type="entry name" value="Beta-barrel_TonB"/>
</dbReference>
<dbReference type="InterPro" id="IPR039426">
    <property type="entry name" value="TonB-dep_rcpt-like"/>
</dbReference>
<dbReference type="Pfam" id="PF00593">
    <property type="entry name" value="TonB_dep_Rec_b-barrel"/>
    <property type="match status" value="1"/>
</dbReference>
<evidence type="ECO:0000256" key="2">
    <source>
        <dbReference type="ARBA" id="ARBA00009810"/>
    </source>
</evidence>
<dbReference type="NCBIfam" id="TIGR01786">
    <property type="entry name" value="TonB-hemlactrns"/>
    <property type="match status" value="1"/>
</dbReference>
<keyword evidence="3 10" id="KW-0813">Transport</keyword>
<dbReference type="CDD" id="cd01347">
    <property type="entry name" value="ligand_gated_channel"/>
    <property type="match status" value="1"/>
</dbReference>
<evidence type="ECO:0000256" key="5">
    <source>
        <dbReference type="ARBA" id="ARBA00022692"/>
    </source>
</evidence>
<keyword evidence="7 12" id="KW-0798">TonB box</keyword>
<dbReference type="GO" id="GO:0015232">
    <property type="term" value="F:heme transmembrane transporter activity"/>
    <property type="evidence" value="ECO:0007669"/>
    <property type="project" value="InterPro"/>
</dbReference>
<evidence type="ECO:0000256" key="7">
    <source>
        <dbReference type="ARBA" id="ARBA00023077"/>
    </source>
</evidence>
<keyword evidence="4 10" id="KW-1134">Transmembrane beta strand</keyword>
<dbReference type="Pfam" id="PF07715">
    <property type="entry name" value="Plug"/>
    <property type="match status" value="1"/>
</dbReference>
<keyword evidence="16" id="KW-1185">Reference proteome</keyword>
<keyword evidence="15" id="KW-0675">Receptor</keyword>
<proteinExistence type="inferred from homology"/>
<dbReference type="InterPro" id="IPR036942">
    <property type="entry name" value="Beta-barrel_TonB_sf"/>
</dbReference>